<comment type="caution">
    <text evidence="4">The sequence shown here is derived from an EMBL/GenBank/DDBJ whole genome shotgun (WGS) entry which is preliminary data.</text>
</comment>
<protein>
    <submittedName>
        <fullName evidence="4">Aflatoxin biosynthesis ketoreductase nor-1</fullName>
    </submittedName>
</protein>
<dbReference type="EMBL" id="AZGZ01000011">
    <property type="protein sequence ID" value="KZZ92341.1"/>
    <property type="molecule type" value="Genomic_DNA"/>
</dbReference>
<dbReference type="GO" id="GO:0016491">
    <property type="term" value="F:oxidoreductase activity"/>
    <property type="evidence" value="ECO:0007669"/>
    <property type="project" value="UniProtKB-KW"/>
</dbReference>
<dbReference type="CDD" id="cd05325">
    <property type="entry name" value="carb_red_sniffer_like_SDR_c"/>
    <property type="match status" value="1"/>
</dbReference>
<dbReference type="InterPro" id="IPR020904">
    <property type="entry name" value="Sc_DH/Rdtase_CS"/>
</dbReference>
<dbReference type="Pfam" id="PF00106">
    <property type="entry name" value="adh_short"/>
    <property type="match status" value="1"/>
</dbReference>
<comment type="similarity">
    <text evidence="1">Belongs to the short-chain dehydrogenases/reductases (SDR) family.</text>
</comment>
<dbReference type="Proteomes" id="UP000242877">
    <property type="component" value="Unassembled WGS sequence"/>
</dbReference>
<dbReference type="InterPro" id="IPR036291">
    <property type="entry name" value="NAD(P)-bd_dom_sf"/>
</dbReference>
<dbReference type="VEuPathDB" id="FungiDB:AAP_02996"/>
<keyword evidence="3" id="KW-0560">Oxidoreductase</keyword>
<dbReference type="OrthoDB" id="9876299at2759"/>
<dbReference type="SUPFAM" id="SSF51735">
    <property type="entry name" value="NAD(P)-binding Rossmann-fold domains"/>
    <property type="match status" value="1"/>
</dbReference>
<evidence type="ECO:0000256" key="1">
    <source>
        <dbReference type="ARBA" id="ARBA00006484"/>
    </source>
</evidence>
<dbReference type="PRINTS" id="PR00081">
    <property type="entry name" value="GDHRDH"/>
</dbReference>
<gene>
    <name evidence="4" type="ORF">AAP_02996</name>
</gene>
<dbReference type="InterPro" id="IPR002347">
    <property type="entry name" value="SDR_fam"/>
</dbReference>
<dbReference type="PROSITE" id="PS00061">
    <property type="entry name" value="ADH_SHORT"/>
    <property type="match status" value="1"/>
</dbReference>
<reference evidence="4 5" key="1">
    <citation type="journal article" date="2016" name="Genome Biol. Evol.">
        <title>Divergent and convergent evolution of fungal pathogenicity.</title>
        <authorList>
            <person name="Shang Y."/>
            <person name="Xiao G."/>
            <person name="Zheng P."/>
            <person name="Cen K."/>
            <person name="Zhan S."/>
            <person name="Wang C."/>
        </authorList>
    </citation>
    <scope>NUCLEOTIDE SEQUENCE [LARGE SCALE GENOMIC DNA]</scope>
    <source>
        <strain evidence="4 5">ARSEF 7405</strain>
    </source>
</reference>
<proteinExistence type="inferred from homology"/>
<dbReference type="InterPro" id="IPR051468">
    <property type="entry name" value="Fungal_SecMetab_SDRs"/>
</dbReference>
<evidence type="ECO:0000256" key="2">
    <source>
        <dbReference type="ARBA" id="ARBA00022857"/>
    </source>
</evidence>
<evidence type="ECO:0000313" key="5">
    <source>
        <dbReference type="Proteomes" id="UP000242877"/>
    </source>
</evidence>
<keyword evidence="5" id="KW-1185">Reference proteome</keyword>
<keyword evidence="2" id="KW-0521">NADP</keyword>
<organism evidence="4 5">
    <name type="scientific">Ascosphaera apis ARSEF 7405</name>
    <dbReference type="NCBI Taxonomy" id="392613"/>
    <lineage>
        <taxon>Eukaryota</taxon>
        <taxon>Fungi</taxon>
        <taxon>Dikarya</taxon>
        <taxon>Ascomycota</taxon>
        <taxon>Pezizomycotina</taxon>
        <taxon>Eurotiomycetes</taxon>
        <taxon>Eurotiomycetidae</taxon>
        <taxon>Onygenales</taxon>
        <taxon>Ascosphaeraceae</taxon>
        <taxon>Ascosphaera</taxon>
    </lineage>
</organism>
<accession>A0A167Z944</accession>
<evidence type="ECO:0000256" key="3">
    <source>
        <dbReference type="ARBA" id="ARBA00023002"/>
    </source>
</evidence>
<evidence type="ECO:0000313" key="4">
    <source>
        <dbReference type="EMBL" id="KZZ92341.1"/>
    </source>
</evidence>
<name>A0A167Z944_9EURO</name>
<dbReference type="PANTHER" id="PTHR43544:SF7">
    <property type="entry name" value="NADB-LER2"/>
    <property type="match status" value="1"/>
</dbReference>
<dbReference type="AlphaFoldDB" id="A0A167Z944"/>
<dbReference type="GO" id="GO:0005737">
    <property type="term" value="C:cytoplasm"/>
    <property type="evidence" value="ECO:0007669"/>
    <property type="project" value="TreeGrafter"/>
</dbReference>
<dbReference type="PANTHER" id="PTHR43544">
    <property type="entry name" value="SHORT-CHAIN DEHYDROGENASE/REDUCTASE"/>
    <property type="match status" value="1"/>
</dbReference>
<sequence>MSPANDNTVILITGSNRGIGKGLVERYLQRPNHTVLAGVRFLDRAQSIKDLPKGKNSYLIPIQIDNLDFESPQRAFGTLQETDGIDHIDVIIANAGMKWLPNHQSSEVDYEKMVMHFRNNSIGPLALFHAATPWLSKSDKMGRHPKFVAVSSTDGSIELAKDGSLEYSASKSALNMITRQIHLHHEWLIAFPIHPGWVQTAMGTDLWAHDAGISVKESAEGIMKVVDSATREATSGHFMKYDGGEAPW</sequence>
<dbReference type="Gene3D" id="3.40.50.720">
    <property type="entry name" value="NAD(P)-binding Rossmann-like Domain"/>
    <property type="match status" value="1"/>
</dbReference>